<accession>A0A6G3ZTD4</accession>
<dbReference type="NCBIfam" id="NF011494">
    <property type="entry name" value="PRK14902.1"/>
    <property type="match status" value="1"/>
</dbReference>
<gene>
    <name evidence="17" type="primary">rsmB</name>
    <name evidence="17" type="ORF">GK047_05450</name>
</gene>
<dbReference type="Pfam" id="PF01189">
    <property type="entry name" value="Methyltr_RsmB-F"/>
    <property type="match status" value="1"/>
</dbReference>
<evidence type="ECO:0000256" key="14">
    <source>
        <dbReference type="PROSITE-ProRule" id="PRU01023"/>
    </source>
</evidence>
<dbReference type="GO" id="GO:0008649">
    <property type="term" value="F:rRNA methyltransferase activity"/>
    <property type="evidence" value="ECO:0007669"/>
    <property type="project" value="InterPro"/>
</dbReference>
<evidence type="ECO:0000256" key="1">
    <source>
        <dbReference type="ARBA" id="ARBA00002724"/>
    </source>
</evidence>
<comment type="caution">
    <text evidence="17">The sequence shown here is derived from an EMBL/GenBank/DDBJ whole genome shotgun (WGS) entry which is preliminary data.</text>
</comment>
<dbReference type="CDD" id="cd02440">
    <property type="entry name" value="AdoMet_MTases"/>
    <property type="match status" value="1"/>
</dbReference>
<dbReference type="AlphaFoldDB" id="A0A6G3ZTD4"/>
<dbReference type="FunFam" id="3.40.50.150:FF:000257">
    <property type="entry name" value="16S rRNA methyltransferase"/>
    <property type="match status" value="1"/>
</dbReference>
<evidence type="ECO:0000256" key="3">
    <source>
        <dbReference type="ARBA" id="ARBA00007494"/>
    </source>
</evidence>
<protein>
    <recommendedName>
        <fullName evidence="4">16S rRNA (cytosine(967)-C(5))-methyltransferase</fullName>
        <ecNumber evidence="4">2.1.1.176</ecNumber>
    </recommendedName>
    <alternativeName>
        <fullName evidence="11">16S rRNA m5C967 methyltransferase</fullName>
    </alternativeName>
    <alternativeName>
        <fullName evidence="12">rRNA (cytosine-C(5)-)-methyltransferase RsmB</fullName>
    </alternativeName>
</protein>
<dbReference type="FunFam" id="1.10.940.10:FF:000006">
    <property type="entry name" value="16S rRNA (Cytosine(967)-C(5))-methyltransferase RsmB"/>
    <property type="match status" value="1"/>
</dbReference>
<keyword evidence="7 14" id="KW-0489">Methyltransferase</keyword>
<dbReference type="EMBL" id="JAAIKC010000001">
    <property type="protein sequence ID" value="NEW05463.1"/>
    <property type="molecule type" value="Genomic_DNA"/>
</dbReference>
<evidence type="ECO:0000256" key="6">
    <source>
        <dbReference type="ARBA" id="ARBA00022552"/>
    </source>
</evidence>
<dbReference type="GO" id="GO:0005737">
    <property type="term" value="C:cytoplasm"/>
    <property type="evidence" value="ECO:0007669"/>
    <property type="project" value="UniProtKB-SubCell"/>
</dbReference>
<evidence type="ECO:0000259" key="16">
    <source>
        <dbReference type="PROSITE" id="PS51686"/>
    </source>
</evidence>
<name>A0A6G3ZTD4_9BACL</name>
<evidence type="ECO:0000256" key="9">
    <source>
        <dbReference type="ARBA" id="ARBA00022691"/>
    </source>
</evidence>
<comment type="catalytic activity">
    <reaction evidence="13">
        <text>cytidine(967) in 16S rRNA + S-adenosyl-L-methionine = 5-methylcytidine(967) in 16S rRNA + S-adenosyl-L-homocysteine + H(+)</text>
        <dbReference type="Rhea" id="RHEA:42748"/>
        <dbReference type="Rhea" id="RHEA-COMP:10219"/>
        <dbReference type="Rhea" id="RHEA-COMP:10220"/>
        <dbReference type="ChEBI" id="CHEBI:15378"/>
        <dbReference type="ChEBI" id="CHEBI:57856"/>
        <dbReference type="ChEBI" id="CHEBI:59789"/>
        <dbReference type="ChEBI" id="CHEBI:74483"/>
        <dbReference type="ChEBI" id="CHEBI:82748"/>
        <dbReference type="EC" id="2.1.1.176"/>
    </reaction>
</comment>
<dbReference type="EC" id="2.1.1.176" evidence="4"/>
<sequence>MSTQKPKHPHHETANKPQGVRHASVPKSSSSAAKSSAVKRSARDAALDVLIRVEEDQSYSNLLLNQTLQKHALERADVGLATELVYGTIGRKNTIDFFLERFVSKGLGKLEPWVRCLLRLSFYQMHYLDRIPDHAVVSEAVNIAKRRGHQGISGMVNGVLRAIIRSKAELTLPDAFGDVKRIAFGHSHPEWLVRRWIRQLGPELTEQICAANNVPPHVSIRANTRRGTRLQLLEQLQASGFSAEASELAQAGILVHGAGNMALVPGFQQGDFSIQDESSMLVAEALDPRPGMKVLDCCAAPGGKTAHIAEKMGDVGTIWACDLHEHKQKLIADQAERLGLSSIQTLVMDAVKLTEHFAAESFDRILLDAPCSGLGVIRRKPDLKWAKQEDEIEEISKLQAAILGNVHRLLKPGGVLVYSTCTIEHAENEGMIERFLADHNEFELTALPEEAFASIDPQMAASGMVQILPQHFHSDGFFIARLRKRS</sequence>
<dbReference type="PROSITE" id="PS51686">
    <property type="entry name" value="SAM_MT_RSMB_NOP"/>
    <property type="match status" value="1"/>
</dbReference>
<feature type="binding site" evidence="14">
    <location>
        <position position="322"/>
    </location>
    <ligand>
        <name>S-adenosyl-L-methionine</name>
        <dbReference type="ChEBI" id="CHEBI:59789"/>
    </ligand>
</feature>
<feature type="active site" description="Nucleophile" evidence="14">
    <location>
        <position position="421"/>
    </location>
</feature>
<dbReference type="InterPro" id="IPR035926">
    <property type="entry name" value="NusB-like_sf"/>
</dbReference>
<keyword evidence="5" id="KW-0963">Cytoplasm</keyword>
<evidence type="ECO:0000256" key="2">
    <source>
        <dbReference type="ARBA" id="ARBA00004496"/>
    </source>
</evidence>
<dbReference type="SUPFAM" id="SSF48013">
    <property type="entry name" value="NusB-like"/>
    <property type="match status" value="1"/>
</dbReference>
<feature type="binding site" evidence="14">
    <location>
        <begin position="298"/>
        <end position="304"/>
    </location>
    <ligand>
        <name>S-adenosyl-L-methionine</name>
        <dbReference type="ChEBI" id="CHEBI:59789"/>
    </ligand>
</feature>
<dbReference type="SUPFAM" id="SSF53335">
    <property type="entry name" value="S-adenosyl-L-methionine-dependent methyltransferases"/>
    <property type="match status" value="1"/>
</dbReference>
<dbReference type="GO" id="GO:0003723">
    <property type="term" value="F:RNA binding"/>
    <property type="evidence" value="ECO:0007669"/>
    <property type="project" value="UniProtKB-UniRule"/>
</dbReference>
<feature type="compositionally biased region" description="Basic residues" evidence="15">
    <location>
        <begin position="1"/>
        <end position="10"/>
    </location>
</feature>
<dbReference type="CDD" id="cd00620">
    <property type="entry name" value="Methyltransferase_Sun"/>
    <property type="match status" value="1"/>
</dbReference>
<dbReference type="PRINTS" id="PR02008">
    <property type="entry name" value="RCMTFAMILY"/>
</dbReference>
<organism evidence="17">
    <name type="scientific">Paenibacillus sp. SYP-B3998</name>
    <dbReference type="NCBI Taxonomy" id="2678564"/>
    <lineage>
        <taxon>Bacteria</taxon>
        <taxon>Bacillati</taxon>
        <taxon>Bacillota</taxon>
        <taxon>Bacilli</taxon>
        <taxon>Bacillales</taxon>
        <taxon>Paenibacillaceae</taxon>
        <taxon>Paenibacillus</taxon>
    </lineage>
</organism>
<feature type="compositionally biased region" description="Low complexity" evidence="15">
    <location>
        <begin position="20"/>
        <end position="37"/>
    </location>
</feature>
<dbReference type="Gene3D" id="1.10.940.10">
    <property type="entry name" value="NusB-like"/>
    <property type="match status" value="1"/>
</dbReference>
<dbReference type="InterPro" id="IPR006027">
    <property type="entry name" value="NusB_RsmB_TIM44"/>
</dbReference>
<comment type="subcellular location">
    <subcellularLocation>
        <location evidence="2">Cytoplasm</location>
    </subcellularLocation>
</comment>
<keyword evidence="10 14" id="KW-0694">RNA-binding</keyword>
<dbReference type="InterPro" id="IPR023267">
    <property type="entry name" value="RCMT"/>
</dbReference>
<dbReference type="InterPro" id="IPR048019">
    <property type="entry name" value="RsmB-like_N"/>
</dbReference>
<reference evidence="17" key="1">
    <citation type="submission" date="2020-02" db="EMBL/GenBank/DDBJ databases">
        <authorList>
            <person name="Shen X.-R."/>
            <person name="Zhang Y.-X."/>
        </authorList>
    </citation>
    <scope>NUCLEOTIDE SEQUENCE</scope>
    <source>
        <strain evidence="17">SYP-B3998</strain>
    </source>
</reference>
<feature type="domain" description="SAM-dependent MTase RsmB/NOP-type" evidence="16">
    <location>
        <begin position="208"/>
        <end position="485"/>
    </location>
</feature>
<dbReference type="InterPro" id="IPR029063">
    <property type="entry name" value="SAM-dependent_MTases_sf"/>
</dbReference>
<dbReference type="Pfam" id="PF01029">
    <property type="entry name" value="NusB"/>
    <property type="match status" value="1"/>
</dbReference>
<feature type="region of interest" description="Disordered" evidence="15">
    <location>
        <begin position="1"/>
        <end position="37"/>
    </location>
</feature>
<dbReference type="InterPro" id="IPR004573">
    <property type="entry name" value="rRNA_ssu_MeTfrase_B"/>
</dbReference>
<evidence type="ECO:0000256" key="8">
    <source>
        <dbReference type="ARBA" id="ARBA00022679"/>
    </source>
</evidence>
<evidence type="ECO:0000313" key="17">
    <source>
        <dbReference type="EMBL" id="NEW05463.1"/>
    </source>
</evidence>
<dbReference type="PANTHER" id="PTHR22807:SF53">
    <property type="entry name" value="RIBOSOMAL RNA SMALL SUBUNIT METHYLTRANSFERASE B-RELATED"/>
    <property type="match status" value="1"/>
</dbReference>
<evidence type="ECO:0000256" key="5">
    <source>
        <dbReference type="ARBA" id="ARBA00022490"/>
    </source>
</evidence>
<proteinExistence type="inferred from homology"/>
<dbReference type="GO" id="GO:0006355">
    <property type="term" value="P:regulation of DNA-templated transcription"/>
    <property type="evidence" value="ECO:0007669"/>
    <property type="project" value="InterPro"/>
</dbReference>
<dbReference type="NCBIfam" id="TIGR00563">
    <property type="entry name" value="rsmB"/>
    <property type="match status" value="1"/>
</dbReference>
<keyword evidence="6" id="KW-0698">rRNA processing</keyword>
<keyword evidence="9 14" id="KW-0949">S-adenosyl-L-methionine</keyword>
<dbReference type="InterPro" id="IPR018314">
    <property type="entry name" value="RsmB/NOL1/NOP2-like_CS"/>
</dbReference>
<feature type="binding site" evidence="14">
    <location>
        <position position="368"/>
    </location>
    <ligand>
        <name>S-adenosyl-L-methionine</name>
        <dbReference type="ChEBI" id="CHEBI:59789"/>
    </ligand>
</feature>
<dbReference type="InterPro" id="IPR049560">
    <property type="entry name" value="MeTrfase_RsmB-F_NOP2_cat"/>
</dbReference>
<dbReference type="InterPro" id="IPR001678">
    <property type="entry name" value="MeTrfase_RsmB-F_NOP2_dom"/>
</dbReference>
<evidence type="ECO:0000256" key="13">
    <source>
        <dbReference type="ARBA" id="ARBA00047283"/>
    </source>
</evidence>
<evidence type="ECO:0000256" key="4">
    <source>
        <dbReference type="ARBA" id="ARBA00012140"/>
    </source>
</evidence>
<dbReference type="PROSITE" id="PS01153">
    <property type="entry name" value="NOL1_NOP2_SUN"/>
    <property type="match status" value="1"/>
</dbReference>
<evidence type="ECO:0000256" key="15">
    <source>
        <dbReference type="SAM" id="MobiDB-lite"/>
    </source>
</evidence>
<dbReference type="Gene3D" id="3.30.70.1170">
    <property type="entry name" value="Sun protein, domain 3"/>
    <property type="match status" value="1"/>
</dbReference>
<keyword evidence="8 14" id="KW-0808">Transferase</keyword>
<evidence type="ECO:0000256" key="11">
    <source>
        <dbReference type="ARBA" id="ARBA00030399"/>
    </source>
</evidence>
<dbReference type="InterPro" id="IPR054728">
    <property type="entry name" value="RsmB-like_ferredoxin"/>
</dbReference>
<dbReference type="RefSeq" id="WP_163942243.1">
    <property type="nucleotide sequence ID" value="NZ_JAAIKC010000001.1"/>
</dbReference>
<dbReference type="Pfam" id="PF22458">
    <property type="entry name" value="RsmF-B_ferredox"/>
    <property type="match status" value="1"/>
</dbReference>
<comment type="function">
    <text evidence="1">Specifically methylates the cytosine at position 967 (m5C967) of 16S rRNA.</text>
</comment>
<evidence type="ECO:0000256" key="12">
    <source>
        <dbReference type="ARBA" id="ARBA00031088"/>
    </source>
</evidence>
<feature type="binding site" evidence="14">
    <location>
        <position position="349"/>
    </location>
    <ligand>
        <name>S-adenosyl-L-methionine</name>
        <dbReference type="ChEBI" id="CHEBI:59789"/>
    </ligand>
</feature>
<evidence type="ECO:0000256" key="10">
    <source>
        <dbReference type="ARBA" id="ARBA00022884"/>
    </source>
</evidence>
<dbReference type="PANTHER" id="PTHR22807">
    <property type="entry name" value="NOP2 YEAST -RELATED NOL1/NOP2/FMU SUN DOMAIN-CONTAINING"/>
    <property type="match status" value="1"/>
</dbReference>
<dbReference type="Gene3D" id="3.40.50.150">
    <property type="entry name" value="Vaccinia Virus protein VP39"/>
    <property type="match status" value="1"/>
</dbReference>
<evidence type="ECO:0000256" key="7">
    <source>
        <dbReference type="ARBA" id="ARBA00022603"/>
    </source>
</evidence>
<comment type="similarity">
    <text evidence="3 14">Belongs to the class I-like SAM-binding methyltransferase superfamily. RsmB/NOP family.</text>
</comment>